<reference evidence="1 2" key="1">
    <citation type="submission" date="2016-06" db="EMBL/GenBank/DDBJ databases">
        <title>Draft Genome Sequence of Tenacibaculum soleae UCD-KL19.</title>
        <authorList>
            <person name="Eisen J.A."/>
            <person name="Coil D.A."/>
            <person name="Lujan K.M."/>
        </authorList>
    </citation>
    <scope>NUCLEOTIDE SEQUENCE [LARGE SCALE GENOMIC DNA]</scope>
    <source>
        <strain evidence="1 2">UCD-KL19</strain>
    </source>
</reference>
<keyword evidence="2" id="KW-1185">Reference proteome</keyword>
<sequence length="149" mass="17560">MNFSLFSQNYYKKIEQSLIECGIKIYKKSSDFNNKKLIIETDSINSINYLKIQIERINGLIKVSDYEKIDSIIKTKYIGKEILSTSRTIEKYGNLYLYILNNKNGNPYFDKYILKNYRNENILISYNSIMGNNIKNFESLDCMIEKLGK</sequence>
<dbReference type="AlphaFoldDB" id="A0A1B9XXV9"/>
<protein>
    <submittedName>
        <fullName evidence="1">Uncharacterized protein</fullName>
    </submittedName>
</protein>
<dbReference type="Proteomes" id="UP000093186">
    <property type="component" value="Unassembled WGS sequence"/>
</dbReference>
<accession>A0A1B9XXV9</accession>
<gene>
    <name evidence="1" type="ORF">BA195_14005</name>
</gene>
<comment type="caution">
    <text evidence="1">The sequence shown here is derived from an EMBL/GenBank/DDBJ whole genome shotgun (WGS) entry which is preliminary data.</text>
</comment>
<organism evidence="1 2">
    <name type="scientific">Tenacibaculum soleae</name>
    <dbReference type="NCBI Taxonomy" id="447689"/>
    <lineage>
        <taxon>Bacteria</taxon>
        <taxon>Pseudomonadati</taxon>
        <taxon>Bacteroidota</taxon>
        <taxon>Flavobacteriia</taxon>
        <taxon>Flavobacteriales</taxon>
        <taxon>Flavobacteriaceae</taxon>
        <taxon>Tenacibaculum</taxon>
    </lineage>
</organism>
<evidence type="ECO:0000313" key="1">
    <source>
        <dbReference type="EMBL" id="OCK42393.1"/>
    </source>
</evidence>
<name>A0A1B9XXV9_9FLAO</name>
<proteinExistence type="predicted"/>
<dbReference type="EMBL" id="MAKX01000018">
    <property type="protein sequence ID" value="OCK42393.1"/>
    <property type="molecule type" value="Genomic_DNA"/>
</dbReference>
<evidence type="ECO:0000313" key="2">
    <source>
        <dbReference type="Proteomes" id="UP000093186"/>
    </source>
</evidence>